<name>A0ABT1FPM5_9BACT</name>
<feature type="domain" description="Peptidase S9 prolyl oligopeptidase catalytic" evidence="1">
    <location>
        <begin position="128"/>
        <end position="260"/>
    </location>
</feature>
<keyword evidence="3" id="KW-1185">Reference proteome</keyword>
<evidence type="ECO:0000313" key="2">
    <source>
        <dbReference type="EMBL" id="MCP1383699.1"/>
    </source>
</evidence>
<accession>A0ABT1FPM5</accession>
<sequence length="282" mass="31271">MMLSKITLIFGGLLLFILQLSYGQPAAEMDIFQSLPPEKQLSTFSGFPCASFIFIGRQAKVVKPVKVARNAPWVWRARFWGHEPQADSALLARGFHVVYCDVAELYGNAHAVEIWNQFYAFLHKAGLSSKVALEGFSRGGVYAYNWAIANPEKVSCVYADAPVLDLKSWPGGKGRGPGSAKDWEVFKQDYNLQTEEEAAQFKGSPLDNVEKIVKGGYPMLHVCGDADEVVPIEENTTLFEQRVKALGGNITVIHKPGVKHHPHSLKDPSPIVAFILRATWRD</sequence>
<evidence type="ECO:0000313" key="3">
    <source>
        <dbReference type="Proteomes" id="UP001204772"/>
    </source>
</evidence>
<dbReference type="Proteomes" id="UP001204772">
    <property type="component" value="Unassembled WGS sequence"/>
</dbReference>
<proteinExistence type="predicted"/>
<dbReference type="Gene3D" id="3.40.50.1820">
    <property type="entry name" value="alpha/beta hydrolase"/>
    <property type="match status" value="1"/>
</dbReference>
<dbReference type="EMBL" id="JAMZEL010000005">
    <property type="protein sequence ID" value="MCP1383699.1"/>
    <property type="molecule type" value="Genomic_DNA"/>
</dbReference>
<comment type="caution">
    <text evidence="2">The sequence shown here is derived from an EMBL/GenBank/DDBJ whole genome shotgun (WGS) entry which is preliminary data.</text>
</comment>
<gene>
    <name evidence="2" type="ORF">NCI00_14730</name>
</gene>
<organism evidence="2 3">
    <name type="scientific">Runella salmonicolor</name>
    <dbReference type="NCBI Taxonomy" id="2950278"/>
    <lineage>
        <taxon>Bacteria</taxon>
        <taxon>Pseudomonadati</taxon>
        <taxon>Bacteroidota</taxon>
        <taxon>Cytophagia</taxon>
        <taxon>Cytophagales</taxon>
        <taxon>Spirosomataceae</taxon>
        <taxon>Runella</taxon>
    </lineage>
</organism>
<dbReference type="InterPro" id="IPR001375">
    <property type="entry name" value="Peptidase_S9_cat"/>
</dbReference>
<dbReference type="InterPro" id="IPR029058">
    <property type="entry name" value="AB_hydrolase_fold"/>
</dbReference>
<reference evidence="2 3" key="1">
    <citation type="submission" date="2022-06" db="EMBL/GenBank/DDBJ databases">
        <title>Runella sp. S5 genome sequencing.</title>
        <authorList>
            <person name="Park S."/>
        </authorList>
    </citation>
    <scope>NUCLEOTIDE SEQUENCE [LARGE SCALE GENOMIC DNA]</scope>
    <source>
        <strain evidence="2 3">S5</strain>
    </source>
</reference>
<protein>
    <submittedName>
        <fullName evidence="2">Prolyl oligopeptidase family serine peptidase</fullName>
    </submittedName>
</protein>
<dbReference type="Pfam" id="PF00326">
    <property type="entry name" value="Peptidase_S9"/>
    <property type="match status" value="1"/>
</dbReference>
<dbReference type="SUPFAM" id="SSF53474">
    <property type="entry name" value="alpha/beta-Hydrolases"/>
    <property type="match status" value="1"/>
</dbReference>
<evidence type="ECO:0000259" key="1">
    <source>
        <dbReference type="Pfam" id="PF00326"/>
    </source>
</evidence>
<dbReference type="RefSeq" id="WP_253528750.1">
    <property type="nucleotide sequence ID" value="NZ_JAMZEL010000005.1"/>
</dbReference>